<sequence>CTCGSTPGSSPSCCCLACPGGNCFESCDAKCGTSGQCSTHKPSQDCPCKTFCSNIKDLKILSQSDEMICCTKGTQCHCQLDRSCSTSPGQCCVKQLTGSKGKQNFNHQSLKCLLRRLVKFFKDFESLSSSQPKSSCLCCDLLCVLKMCESFRAFYDKRTAKECGTCKKGGARGGCDGKCCEGPNPQCGPSGQDPCKDCSECRQICDSKKFDKAFNELSKTLQYSSPCGQELYRVLDDFIHFIRNVFVPQQNFIHSTVVQAVKGCLNCKKSGPNSKSWSACGCSSSSDCQACTSLLQDSKLMSILRHGYSSAYSEASWDSLTSSISGSGPCCGSSSPSCGCPSSGCSSPSSCDPSKCCPDCPQRKAAKIFLGMLPCMYWGLKILYDRCKYGSDFPDWYLRKITQGSIGNFLRAWGFTSSNLSSKYASGLPPVLENLFGTDKIFNALYENCKIYFTSFSSRSPSSDPSFKPPSTVRSMLLWLYGLRFRKHFSDLVEICKSLCSPFGNSYNADAFCYYIHVSCFLLPVSVISVIQCSDGSPSFLPSSSDWQNFCYPSDPSALLGKFCEYVRKFYIPLEFLKFQCQRTHAQGGWKDCAYGQGCAQALEDSLTSSTSSSLSPPPCCAASAPHGYLCTSVPGQSNYHEHCISLNPKVKCIGLKACDQDANKKKDTDAHSFGTKCTASCPHPLLAFLCDGSKVSNSLFRLPKDSSVPKMGFSQEKLPTPGRHASSLLGVIEAFCYAGYYPLTRLVQFVLCISQHPPSPLESFLPFS</sequence>
<feature type="non-terminal residue" evidence="1">
    <location>
        <position position="1"/>
    </location>
</feature>
<organism evidence="1 2">
    <name type="scientific">Babesia divergens</name>
    <dbReference type="NCBI Taxonomy" id="32595"/>
    <lineage>
        <taxon>Eukaryota</taxon>
        <taxon>Sar</taxon>
        <taxon>Alveolata</taxon>
        <taxon>Apicomplexa</taxon>
        <taxon>Aconoidasida</taxon>
        <taxon>Piroplasmida</taxon>
        <taxon>Babesiidae</taxon>
        <taxon>Babesia</taxon>
    </lineage>
</organism>
<reference evidence="1" key="2">
    <citation type="submission" date="2021-05" db="EMBL/GenBank/DDBJ databases">
        <authorList>
            <person name="Pain A."/>
        </authorList>
    </citation>
    <scope>NUCLEOTIDE SEQUENCE</scope>
    <source>
        <strain evidence="1">1802A</strain>
    </source>
</reference>
<dbReference type="EMBL" id="JAHBMH010000012">
    <property type="protein sequence ID" value="KAK1939130.1"/>
    <property type="molecule type" value="Genomic_DNA"/>
</dbReference>
<comment type="caution">
    <text evidence="1">The sequence shown here is derived from an EMBL/GenBank/DDBJ whole genome shotgun (WGS) entry which is preliminary data.</text>
</comment>
<keyword evidence="2" id="KW-1185">Reference proteome</keyword>
<accession>A0AAD9GIG5</accession>
<gene>
    <name evidence="1" type="ORF">X943_004008</name>
</gene>
<evidence type="ECO:0000313" key="1">
    <source>
        <dbReference type="EMBL" id="KAK1939130.1"/>
    </source>
</evidence>
<name>A0AAD9GIG5_BABDI</name>
<dbReference type="AlphaFoldDB" id="A0AAD9GIG5"/>
<dbReference type="Proteomes" id="UP001195914">
    <property type="component" value="Unassembled WGS sequence"/>
</dbReference>
<reference evidence="1" key="1">
    <citation type="journal article" date="2014" name="Nucleic Acids Res.">
        <title>The evolutionary dynamics of variant antigen genes in Babesia reveal a history of genomic innovation underlying host-parasite interaction.</title>
        <authorList>
            <person name="Jackson A.P."/>
            <person name="Otto T.D."/>
            <person name="Darby A."/>
            <person name="Ramaprasad A."/>
            <person name="Xia D."/>
            <person name="Echaide I.E."/>
            <person name="Farber M."/>
            <person name="Gahlot S."/>
            <person name="Gamble J."/>
            <person name="Gupta D."/>
            <person name="Gupta Y."/>
            <person name="Jackson L."/>
            <person name="Malandrin L."/>
            <person name="Malas T.B."/>
            <person name="Moussa E."/>
            <person name="Nair M."/>
            <person name="Reid A.J."/>
            <person name="Sanders M."/>
            <person name="Sharma J."/>
            <person name="Tracey A."/>
            <person name="Quail M.A."/>
            <person name="Weir W."/>
            <person name="Wastling J.M."/>
            <person name="Hall N."/>
            <person name="Willadsen P."/>
            <person name="Lingelbach K."/>
            <person name="Shiels B."/>
            <person name="Tait A."/>
            <person name="Berriman M."/>
            <person name="Allred D.R."/>
            <person name="Pain A."/>
        </authorList>
    </citation>
    <scope>NUCLEOTIDE SEQUENCE</scope>
    <source>
        <strain evidence="1">1802A</strain>
    </source>
</reference>
<proteinExistence type="predicted"/>
<protein>
    <submittedName>
        <fullName evidence="1">RIBOSOME BINDING PROTEIN-1</fullName>
    </submittedName>
</protein>
<evidence type="ECO:0000313" key="2">
    <source>
        <dbReference type="Proteomes" id="UP001195914"/>
    </source>
</evidence>